<name>A0ABS9VLD5_9SPHN</name>
<evidence type="ECO:0000313" key="2">
    <source>
        <dbReference type="EMBL" id="MCH8615781.1"/>
    </source>
</evidence>
<evidence type="ECO:0000313" key="3">
    <source>
        <dbReference type="Proteomes" id="UP001203058"/>
    </source>
</evidence>
<feature type="region of interest" description="Disordered" evidence="1">
    <location>
        <begin position="297"/>
        <end position="318"/>
    </location>
</feature>
<reference evidence="2 3" key="1">
    <citation type="submission" date="2022-03" db="EMBL/GenBank/DDBJ databases">
        <authorList>
            <person name="Jo J.-H."/>
            <person name="Im W.-T."/>
        </authorList>
    </citation>
    <scope>NUCLEOTIDE SEQUENCE [LARGE SCALE GENOMIC DNA]</scope>
    <source>
        <strain evidence="2 3">SM33</strain>
    </source>
</reference>
<sequence>MASHPDVSFSKVKEPHYFALFDLNDLDDEELRDAVAAEYLDRYFPQIDPKAEVIAEASVSYLYAPERLLPLLRLWPDAKFVLAVRDPMELIPSLHQRLLYQGDETVADLQKAWKLVGERRQGRKVPRTCLDARQLYYDEAGRLGKNVSHFFEVMGREHCHVVVFDDLKANPAKVYAEMLDFLGLRQVPLPTGKKHRAGQGFKIGWLQRLLKRPPVARTVLAGQHFRRRVSTKPHKKPSWLSGRVMATRTALLRWNRTAAPPVRISDALANDIRETLHKDRLLLSRLLDRDLDHWLGGKPLPAGKAGGSRRKKQTEPAP</sequence>
<organism evidence="2 3">
    <name type="scientific">Sphingomonas telluris</name>
    <dbReference type="NCBI Taxonomy" id="2907998"/>
    <lineage>
        <taxon>Bacteria</taxon>
        <taxon>Pseudomonadati</taxon>
        <taxon>Pseudomonadota</taxon>
        <taxon>Alphaproteobacteria</taxon>
        <taxon>Sphingomonadales</taxon>
        <taxon>Sphingomonadaceae</taxon>
        <taxon>Sphingomonas</taxon>
    </lineage>
</organism>
<accession>A0ABS9VLD5</accession>
<evidence type="ECO:0000256" key="1">
    <source>
        <dbReference type="SAM" id="MobiDB-lite"/>
    </source>
</evidence>
<dbReference type="Proteomes" id="UP001203058">
    <property type="component" value="Unassembled WGS sequence"/>
</dbReference>
<dbReference type="Gene3D" id="3.40.50.300">
    <property type="entry name" value="P-loop containing nucleotide triphosphate hydrolases"/>
    <property type="match status" value="1"/>
</dbReference>
<keyword evidence="3" id="KW-1185">Reference proteome</keyword>
<gene>
    <name evidence="2" type="ORF">LZ016_06660</name>
</gene>
<dbReference type="SUPFAM" id="SSF52540">
    <property type="entry name" value="P-loop containing nucleoside triphosphate hydrolases"/>
    <property type="match status" value="1"/>
</dbReference>
<proteinExistence type="predicted"/>
<dbReference type="EMBL" id="JAKZHW010000001">
    <property type="protein sequence ID" value="MCH8615781.1"/>
    <property type="molecule type" value="Genomic_DNA"/>
</dbReference>
<dbReference type="Pfam" id="PF13469">
    <property type="entry name" value="Sulfotransfer_3"/>
    <property type="match status" value="1"/>
</dbReference>
<protein>
    <submittedName>
        <fullName evidence="2">Sulfotransferase</fullName>
    </submittedName>
</protein>
<dbReference type="RefSeq" id="WP_241447470.1">
    <property type="nucleotide sequence ID" value="NZ_JAKZHW010000001.1"/>
</dbReference>
<comment type="caution">
    <text evidence="2">The sequence shown here is derived from an EMBL/GenBank/DDBJ whole genome shotgun (WGS) entry which is preliminary data.</text>
</comment>
<dbReference type="InterPro" id="IPR027417">
    <property type="entry name" value="P-loop_NTPase"/>
</dbReference>